<dbReference type="EMBL" id="CP182909">
    <property type="protein sequence ID" value="XPM62773.1"/>
    <property type="molecule type" value="Genomic_DNA"/>
</dbReference>
<evidence type="ECO:0000313" key="2">
    <source>
        <dbReference type="Proteomes" id="UP000095472"/>
    </source>
</evidence>
<organism evidence="1 2">
    <name type="scientific">Desertifilum tharense IPPAS B-1220</name>
    <dbReference type="NCBI Taxonomy" id="1781255"/>
    <lineage>
        <taxon>Bacteria</taxon>
        <taxon>Bacillati</taxon>
        <taxon>Cyanobacteriota</taxon>
        <taxon>Cyanophyceae</taxon>
        <taxon>Desertifilales</taxon>
        <taxon>Desertifilaceae</taxon>
        <taxon>Desertifilum</taxon>
    </lineage>
</organism>
<reference evidence="1 2" key="1">
    <citation type="journal article" date="2016" name="Genome Announc.">
        <title>Draft Genome Sequence of the Thermotolerant Cyanobacterium Desertifilum sp. IPPAS B-1220.</title>
        <authorList>
            <person name="Mironov K.S."/>
            <person name="Sinetova M.A."/>
            <person name="Bolatkhan K."/>
            <person name="Zayadan B.K."/>
            <person name="Ustinova V.V."/>
            <person name="Kupriyanova E.V."/>
            <person name="Skrypnik A.N."/>
            <person name="Gogoleva N.E."/>
            <person name="Gogolev Y.V."/>
            <person name="Los D.A."/>
        </authorList>
    </citation>
    <scope>NUCLEOTIDE SEQUENCE [LARGE SCALE GENOMIC DNA]</scope>
    <source>
        <strain evidence="1 2">IPPAS B-1220</strain>
    </source>
</reference>
<proteinExistence type="predicted"/>
<protein>
    <submittedName>
        <fullName evidence="1">Uncharacterized protein</fullName>
    </submittedName>
</protein>
<evidence type="ECO:0000313" key="1">
    <source>
        <dbReference type="EMBL" id="XPM62773.1"/>
    </source>
</evidence>
<keyword evidence="2" id="KW-1185">Reference proteome</keyword>
<name>A0ACD5GPG8_9CYAN</name>
<accession>A0ACD5GPG8</accession>
<sequence length="57" mass="6509">MIRARVTSLKEYSTQTKYLEKPVQTAKIFRANSASLLSHFDTLTLTGYSLEVQFPKV</sequence>
<gene>
    <name evidence="1" type="ORF">BH720_024760</name>
</gene>
<dbReference type="Proteomes" id="UP000095472">
    <property type="component" value="Chromosome"/>
</dbReference>